<reference evidence="4 5" key="1">
    <citation type="submission" date="2021-12" db="EMBL/GenBank/DDBJ databases">
        <title>Genome sequencing of bacteria with rrn-lacking chromosome and rrn-plasmid.</title>
        <authorList>
            <person name="Anda M."/>
            <person name="Iwasaki W."/>
        </authorList>
    </citation>
    <scope>NUCLEOTIDE SEQUENCE [LARGE SCALE GENOMIC DNA]</scope>
    <source>
        <strain evidence="4 5">NBRC 15940</strain>
    </source>
</reference>
<accession>A0AAN4W1Q4</accession>
<evidence type="ECO:0000256" key="1">
    <source>
        <dbReference type="ARBA" id="ARBA00009353"/>
    </source>
</evidence>
<name>A0AAN4W1Q4_9BACT</name>
<feature type="domain" description="DUF1731" evidence="3">
    <location>
        <begin position="256"/>
        <end position="302"/>
    </location>
</feature>
<dbReference type="AlphaFoldDB" id="A0AAN4W1Q4"/>
<dbReference type="NCBIfam" id="TIGR01777">
    <property type="entry name" value="yfcH"/>
    <property type="match status" value="1"/>
</dbReference>
<dbReference type="RefSeq" id="WP_338237602.1">
    <property type="nucleotide sequence ID" value="NZ_BQKE01000001.1"/>
</dbReference>
<dbReference type="Pfam" id="PF08338">
    <property type="entry name" value="DUF1731"/>
    <property type="match status" value="1"/>
</dbReference>
<gene>
    <name evidence="4" type="ORF">PEDI_28520</name>
</gene>
<dbReference type="InterPro" id="IPR013549">
    <property type="entry name" value="DUF1731"/>
</dbReference>
<protein>
    <submittedName>
        <fullName evidence="4">NAD-dependent epimerase</fullName>
    </submittedName>
</protein>
<dbReference type="InterPro" id="IPR010099">
    <property type="entry name" value="SDR39U1"/>
</dbReference>
<dbReference type="PANTHER" id="PTHR11092:SF0">
    <property type="entry name" value="EPIMERASE FAMILY PROTEIN SDR39U1"/>
    <property type="match status" value="1"/>
</dbReference>
<dbReference type="Pfam" id="PF01370">
    <property type="entry name" value="Epimerase"/>
    <property type="match status" value="1"/>
</dbReference>
<evidence type="ECO:0000313" key="5">
    <source>
        <dbReference type="Proteomes" id="UP001310022"/>
    </source>
</evidence>
<keyword evidence="5" id="KW-1185">Reference proteome</keyword>
<sequence length="305" mass="33533">MTHSVLITGGTGLVGSSLSQYFLKKGWKVHHLSRRVEGLVNGIHSFLWDLESDYLDPRALDGVDYIIHLAGAGVADQRWTQAQKQLILTSRLKSSRLLRLALQKQKHQVKALVSASAIGIYGNVPEGIVTEKGPYANDFLADVVKQWEDEVDKIQENQLVKRLVKLRIGIVLSEKGGALEKMLLPVKFGLGSPLGSGKQMMSWIHVKDLVSMFAFAINDEEMNGVYNAVAPGPVSNEEFTRQLAAVKGRPLWLPAVPAPVLKMALGEMSEILLGGAQVSSEKIMNAGFVFKYPELKTALQHLLDK</sequence>
<dbReference type="CDD" id="cd05242">
    <property type="entry name" value="SDR_a8"/>
    <property type="match status" value="1"/>
</dbReference>
<proteinExistence type="inferred from homology"/>
<feature type="domain" description="NAD-dependent epimerase/dehydratase" evidence="2">
    <location>
        <begin position="5"/>
        <end position="227"/>
    </location>
</feature>
<dbReference type="PANTHER" id="PTHR11092">
    <property type="entry name" value="SUGAR NUCLEOTIDE EPIMERASE RELATED"/>
    <property type="match status" value="1"/>
</dbReference>
<dbReference type="InterPro" id="IPR036291">
    <property type="entry name" value="NAD(P)-bd_dom_sf"/>
</dbReference>
<evidence type="ECO:0000259" key="2">
    <source>
        <dbReference type="Pfam" id="PF01370"/>
    </source>
</evidence>
<dbReference type="EMBL" id="BQKE01000001">
    <property type="protein sequence ID" value="GJM62300.1"/>
    <property type="molecule type" value="Genomic_DNA"/>
</dbReference>
<dbReference type="InterPro" id="IPR001509">
    <property type="entry name" value="Epimerase_deHydtase"/>
</dbReference>
<comment type="similarity">
    <text evidence="1">Belongs to the NAD(P)-dependent epimerase/dehydratase family. SDR39U1 subfamily.</text>
</comment>
<dbReference type="Gene3D" id="3.40.50.720">
    <property type="entry name" value="NAD(P)-binding Rossmann-like Domain"/>
    <property type="match status" value="1"/>
</dbReference>
<organism evidence="4 5">
    <name type="scientific">Persicobacter diffluens</name>
    <dbReference type="NCBI Taxonomy" id="981"/>
    <lineage>
        <taxon>Bacteria</taxon>
        <taxon>Pseudomonadati</taxon>
        <taxon>Bacteroidota</taxon>
        <taxon>Cytophagia</taxon>
        <taxon>Cytophagales</taxon>
        <taxon>Persicobacteraceae</taxon>
        <taxon>Persicobacter</taxon>
    </lineage>
</organism>
<dbReference type="SUPFAM" id="SSF51735">
    <property type="entry name" value="NAD(P)-binding Rossmann-fold domains"/>
    <property type="match status" value="1"/>
</dbReference>
<comment type="caution">
    <text evidence="4">The sequence shown here is derived from an EMBL/GenBank/DDBJ whole genome shotgun (WGS) entry which is preliminary data.</text>
</comment>
<dbReference type="Proteomes" id="UP001310022">
    <property type="component" value="Unassembled WGS sequence"/>
</dbReference>
<evidence type="ECO:0000313" key="4">
    <source>
        <dbReference type="EMBL" id="GJM62300.1"/>
    </source>
</evidence>
<evidence type="ECO:0000259" key="3">
    <source>
        <dbReference type="Pfam" id="PF08338"/>
    </source>
</evidence>